<reference evidence="3" key="1">
    <citation type="journal article" date="2019" name="Int. J. Syst. Evol. Microbiol.">
        <title>The Global Catalogue of Microorganisms (GCM) 10K type strain sequencing project: providing services to taxonomists for standard genome sequencing and annotation.</title>
        <authorList>
            <consortium name="The Broad Institute Genomics Platform"/>
            <consortium name="The Broad Institute Genome Sequencing Center for Infectious Disease"/>
            <person name="Wu L."/>
            <person name="Ma J."/>
        </authorList>
    </citation>
    <scope>NUCLEOTIDE SEQUENCE [LARGE SCALE GENOMIC DNA]</scope>
    <source>
        <strain evidence="3">KCTC 42441</strain>
    </source>
</reference>
<protein>
    <submittedName>
        <fullName evidence="2">Uncharacterized protein</fullName>
    </submittedName>
</protein>
<proteinExistence type="predicted"/>
<sequence>MAPYTGPALLIFMNDSARRRVSAAPAPTADPRRARLRLLRAEP</sequence>
<accession>A0ABV7XKI6</accession>
<evidence type="ECO:0000256" key="1">
    <source>
        <dbReference type="SAM" id="MobiDB-lite"/>
    </source>
</evidence>
<feature type="compositionally biased region" description="Basic residues" evidence="1">
    <location>
        <begin position="34"/>
        <end position="43"/>
    </location>
</feature>
<organism evidence="2 3">
    <name type="scientific">Luteimonas soli</name>
    <dbReference type="NCBI Taxonomy" id="1648966"/>
    <lineage>
        <taxon>Bacteria</taxon>
        <taxon>Pseudomonadati</taxon>
        <taxon>Pseudomonadota</taxon>
        <taxon>Gammaproteobacteria</taxon>
        <taxon>Lysobacterales</taxon>
        <taxon>Lysobacteraceae</taxon>
        <taxon>Luteimonas</taxon>
    </lineage>
</organism>
<evidence type="ECO:0000313" key="3">
    <source>
        <dbReference type="Proteomes" id="UP001595705"/>
    </source>
</evidence>
<dbReference type="EMBL" id="JBHRYA010000007">
    <property type="protein sequence ID" value="MFC3716246.1"/>
    <property type="molecule type" value="Genomic_DNA"/>
</dbReference>
<comment type="caution">
    <text evidence="2">The sequence shown here is derived from an EMBL/GenBank/DDBJ whole genome shotgun (WGS) entry which is preliminary data.</text>
</comment>
<evidence type="ECO:0000313" key="2">
    <source>
        <dbReference type="EMBL" id="MFC3716246.1"/>
    </source>
</evidence>
<name>A0ABV7XKI6_9GAMM</name>
<dbReference type="RefSeq" id="WP_386743356.1">
    <property type="nucleotide sequence ID" value="NZ_JBHRYA010000007.1"/>
</dbReference>
<keyword evidence="3" id="KW-1185">Reference proteome</keyword>
<feature type="region of interest" description="Disordered" evidence="1">
    <location>
        <begin position="20"/>
        <end position="43"/>
    </location>
</feature>
<gene>
    <name evidence="2" type="ORF">ACFONC_08785</name>
</gene>
<dbReference type="Proteomes" id="UP001595705">
    <property type="component" value="Unassembled WGS sequence"/>
</dbReference>